<accession>A0ABT1BPS5</accession>
<reference evidence="3 4" key="1">
    <citation type="submission" date="2022-06" db="EMBL/GenBank/DDBJ databases">
        <title>Ideonella sp. NS12-5 Genome sequencing and assembly.</title>
        <authorList>
            <person name="Jung Y."/>
        </authorList>
    </citation>
    <scope>NUCLEOTIDE SEQUENCE [LARGE SCALE GENOMIC DNA]</scope>
    <source>
        <strain evidence="3 4">NS12-5</strain>
    </source>
</reference>
<dbReference type="InterPro" id="IPR036291">
    <property type="entry name" value="NAD(P)-bd_dom_sf"/>
</dbReference>
<evidence type="ECO:0000313" key="3">
    <source>
        <dbReference type="EMBL" id="MCO5978226.1"/>
    </source>
</evidence>
<evidence type="ECO:0000313" key="4">
    <source>
        <dbReference type="Proteomes" id="UP001204851"/>
    </source>
</evidence>
<organism evidence="3 4">
    <name type="scientific">Ideonella oryzae</name>
    <dbReference type="NCBI Taxonomy" id="2937441"/>
    <lineage>
        <taxon>Bacteria</taxon>
        <taxon>Pseudomonadati</taxon>
        <taxon>Pseudomonadota</taxon>
        <taxon>Betaproteobacteria</taxon>
        <taxon>Burkholderiales</taxon>
        <taxon>Sphaerotilaceae</taxon>
        <taxon>Ideonella</taxon>
    </lineage>
</organism>
<keyword evidence="1" id="KW-0560">Oxidoreductase</keyword>
<dbReference type="SUPFAM" id="SSF51735">
    <property type="entry name" value="NAD(P)-binding Rossmann-fold domains"/>
    <property type="match status" value="1"/>
</dbReference>
<dbReference type="InterPro" id="IPR028939">
    <property type="entry name" value="P5C_Rdtase_cat_N"/>
</dbReference>
<sequence>MKVTVIGAGNMGAAFVKQLTGAGHEVRVTARHLDKAQALAAAHPGAMAVPAAGAAQGVDAVVLATAYGDAAAALQSAGDLNGAVVIDITNPLTADYMGLTLGHSTSAAEEIAKAVPGAQLVKGFNTLFAQVLAAGADFGQGRHATVFLASDSAAAKQVASTLAQSMGFEVVDAGGLKNARYLEPLAGLNIYLGYGAGLGTTVAPTWIHRA</sequence>
<keyword evidence="4" id="KW-1185">Reference proteome</keyword>
<dbReference type="InterPro" id="IPR051267">
    <property type="entry name" value="STEAP_metalloreductase"/>
</dbReference>
<dbReference type="Gene3D" id="3.40.50.720">
    <property type="entry name" value="NAD(P)-binding Rossmann-like Domain"/>
    <property type="match status" value="1"/>
</dbReference>
<evidence type="ECO:0000256" key="1">
    <source>
        <dbReference type="ARBA" id="ARBA00023002"/>
    </source>
</evidence>
<dbReference type="PANTHER" id="PTHR14239:SF10">
    <property type="entry name" value="REDUCTASE"/>
    <property type="match status" value="1"/>
</dbReference>
<proteinExistence type="predicted"/>
<dbReference type="RefSeq" id="WP_252770833.1">
    <property type="nucleotide sequence ID" value="NZ_JAMXMC010000009.1"/>
</dbReference>
<dbReference type="EMBL" id="JAMXMC010000009">
    <property type="protein sequence ID" value="MCO5978226.1"/>
    <property type="molecule type" value="Genomic_DNA"/>
</dbReference>
<protein>
    <submittedName>
        <fullName evidence="3">NAD(P)-binding domain-containing protein</fullName>
    </submittedName>
</protein>
<name>A0ABT1BPS5_9BURK</name>
<dbReference type="Proteomes" id="UP001204851">
    <property type="component" value="Unassembled WGS sequence"/>
</dbReference>
<gene>
    <name evidence="3" type="ORF">M0L44_16120</name>
</gene>
<evidence type="ECO:0000259" key="2">
    <source>
        <dbReference type="Pfam" id="PF03807"/>
    </source>
</evidence>
<dbReference type="Pfam" id="PF03807">
    <property type="entry name" value="F420_oxidored"/>
    <property type="match status" value="1"/>
</dbReference>
<dbReference type="PANTHER" id="PTHR14239">
    <property type="entry name" value="DUDULIN-RELATED"/>
    <property type="match status" value="1"/>
</dbReference>
<comment type="caution">
    <text evidence="3">The sequence shown here is derived from an EMBL/GenBank/DDBJ whole genome shotgun (WGS) entry which is preliminary data.</text>
</comment>
<feature type="domain" description="Pyrroline-5-carboxylate reductase catalytic N-terminal" evidence="2">
    <location>
        <begin position="2"/>
        <end position="91"/>
    </location>
</feature>